<dbReference type="Proteomes" id="UP000053820">
    <property type="component" value="Unassembled WGS sequence"/>
</dbReference>
<feature type="region of interest" description="Disordered" evidence="1">
    <location>
        <begin position="130"/>
        <end position="195"/>
    </location>
</feature>
<feature type="region of interest" description="Disordered" evidence="1">
    <location>
        <begin position="254"/>
        <end position="274"/>
    </location>
</feature>
<sequence length="443" mass="48306">MAHDWDNPRSTNPVDPPPGCSISPNNVPPQDTVEASDEEQLGGGRRTPSPPPYQTATRLRSTVKATHCDSGLVREAQACRGRLLEHASVPAQPSSEYDENPFLSEPAMRHGSDSTSQTVIHCASQLFGTSQNSNSNSLFPPCEDKAHGAHTSTSSPPVSKGYEISAQPGAQNGTGHNAVRQKPRPPVSMGGESSSQTMLPAYLVPPPPQRLHSAVPARRYVDSGDSVTLDESDSDKHLITSALGVHFSSTNVTHMDVDVPDRPDLPSPPSIRGKSLQSLTSLLSKSSSMKVQVSDQSQPATFTVGRTSTAVAAILDKGFESINGQFSELGNRVGMPTQQVITHFTRQFARTNSPNDWNIYQKYFAANKARELARLPDFENVMVTPLEKMPQCYKLFQQEFSDTWQEILTTFEEAEVLGEVDKTVAQCQQLFHKTAKKLVQSVR</sequence>
<feature type="compositionally biased region" description="Basic and acidic residues" evidence="1">
    <location>
        <begin position="255"/>
        <end position="264"/>
    </location>
</feature>
<organism evidence="2 3">
    <name type="scientific">Hydnomerulius pinastri MD-312</name>
    <dbReference type="NCBI Taxonomy" id="994086"/>
    <lineage>
        <taxon>Eukaryota</taxon>
        <taxon>Fungi</taxon>
        <taxon>Dikarya</taxon>
        <taxon>Basidiomycota</taxon>
        <taxon>Agaricomycotina</taxon>
        <taxon>Agaricomycetes</taxon>
        <taxon>Agaricomycetidae</taxon>
        <taxon>Boletales</taxon>
        <taxon>Boletales incertae sedis</taxon>
        <taxon>Leucogyrophana</taxon>
    </lineage>
</organism>
<feature type="compositionally biased region" description="Polar residues" evidence="1">
    <location>
        <begin position="54"/>
        <end position="64"/>
    </location>
</feature>
<accession>A0A0C9VNU1</accession>
<name>A0A0C9VNU1_9AGAM</name>
<gene>
    <name evidence="2" type="ORF">HYDPIDRAFT_33279</name>
</gene>
<evidence type="ECO:0000313" key="2">
    <source>
        <dbReference type="EMBL" id="KIJ59340.1"/>
    </source>
</evidence>
<protein>
    <submittedName>
        <fullName evidence="2">Uncharacterized protein</fullName>
    </submittedName>
</protein>
<proteinExistence type="predicted"/>
<dbReference type="EMBL" id="KN839890">
    <property type="protein sequence ID" value="KIJ59340.1"/>
    <property type="molecule type" value="Genomic_DNA"/>
</dbReference>
<reference evidence="2 3" key="1">
    <citation type="submission" date="2014-04" db="EMBL/GenBank/DDBJ databases">
        <title>Evolutionary Origins and Diversification of the Mycorrhizal Mutualists.</title>
        <authorList>
            <consortium name="DOE Joint Genome Institute"/>
            <consortium name="Mycorrhizal Genomics Consortium"/>
            <person name="Kohler A."/>
            <person name="Kuo A."/>
            <person name="Nagy L.G."/>
            <person name="Floudas D."/>
            <person name="Copeland A."/>
            <person name="Barry K.W."/>
            <person name="Cichocki N."/>
            <person name="Veneault-Fourrey C."/>
            <person name="LaButti K."/>
            <person name="Lindquist E.A."/>
            <person name="Lipzen A."/>
            <person name="Lundell T."/>
            <person name="Morin E."/>
            <person name="Murat C."/>
            <person name="Riley R."/>
            <person name="Ohm R."/>
            <person name="Sun H."/>
            <person name="Tunlid A."/>
            <person name="Henrissat B."/>
            <person name="Grigoriev I.V."/>
            <person name="Hibbett D.S."/>
            <person name="Martin F."/>
        </authorList>
    </citation>
    <scope>NUCLEOTIDE SEQUENCE [LARGE SCALE GENOMIC DNA]</scope>
    <source>
        <strain evidence="2 3">MD-312</strain>
    </source>
</reference>
<keyword evidence="3" id="KW-1185">Reference proteome</keyword>
<feature type="region of interest" description="Disordered" evidence="1">
    <location>
        <begin position="1"/>
        <end position="69"/>
    </location>
</feature>
<evidence type="ECO:0000313" key="3">
    <source>
        <dbReference type="Proteomes" id="UP000053820"/>
    </source>
</evidence>
<feature type="region of interest" description="Disordered" evidence="1">
    <location>
        <begin position="87"/>
        <end position="116"/>
    </location>
</feature>
<dbReference type="OrthoDB" id="2614979at2759"/>
<dbReference type="HOGENOM" id="CLU_618287_0_0_1"/>
<evidence type="ECO:0000256" key="1">
    <source>
        <dbReference type="SAM" id="MobiDB-lite"/>
    </source>
</evidence>
<dbReference type="AlphaFoldDB" id="A0A0C9VNU1"/>